<dbReference type="PANTHER" id="PTHR30561:SF9">
    <property type="entry name" value="4-AMINO-4-DEOXY-L-ARABINOSE-PHOSPHOUNDECAPRENOL FLIPPASE SUBUNIT ARNF-RELATED"/>
    <property type="match status" value="1"/>
</dbReference>
<reference evidence="15 17" key="3">
    <citation type="submission" date="2020-04" db="EMBL/GenBank/DDBJ databases">
        <authorList>
            <person name="Hogendoorn C."/>
        </authorList>
    </citation>
    <scope>NUCLEOTIDE SEQUENCE [LARGE SCALE GENOMIC DNA]</scope>
    <source>
        <strain evidence="15">COOX1</strain>
    </source>
</reference>
<keyword evidence="11 12" id="KW-0472">Membrane</keyword>
<dbReference type="InterPro" id="IPR000390">
    <property type="entry name" value="Small_drug/metabolite_transptr"/>
</dbReference>
<dbReference type="InterPro" id="IPR000620">
    <property type="entry name" value="EamA_dom"/>
</dbReference>
<evidence type="ECO:0000313" key="14">
    <source>
        <dbReference type="EMBL" id="ATY86166.1"/>
    </source>
</evidence>
<evidence type="ECO:0000256" key="3">
    <source>
        <dbReference type="ARBA" id="ARBA00022475"/>
    </source>
</evidence>
<dbReference type="InterPro" id="IPR037185">
    <property type="entry name" value="EmrE-like"/>
</dbReference>
<feature type="domain" description="EamA" evidence="13">
    <location>
        <begin position="38"/>
        <end position="112"/>
    </location>
</feature>
<evidence type="ECO:0000256" key="7">
    <source>
        <dbReference type="ARBA" id="ARBA00022692"/>
    </source>
</evidence>
<accession>A0A2K8N9Z6</accession>
<evidence type="ECO:0000256" key="10">
    <source>
        <dbReference type="ARBA" id="ARBA00023098"/>
    </source>
</evidence>
<evidence type="ECO:0000313" key="17">
    <source>
        <dbReference type="Proteomes" id="UP000502196"/>
    </source>
</evidence>
<dbReference type="Proteomes" id="UP000231932">
    <property type="component" value="Chromosome"/>
</dbReference>
<keyword evidence="16" id="KW-1185">Reference proteome</keyword>
<keyword evidence="8" id="KW-0448">Lipopolysaccharide biosynthesis</keyword>
<evidence type="ECO:0000313" key="15">
    <source>
        <dbReference type="EMBL" id="CAB3396158.1"/>
    </source>
</evidence>
<evidence type="ECO:0000256" key="11">
    <source>
        <dbReference type="ARBA" id="ARBA00023136"/>
    </source>
</evidence>
<keyword evidence="4" id="KW-0444">Lipid biosynthesis</keyword>
<evidence type="ECO:0000256" key="9">
    <source>
        <dbReference type="ARBA" id="ARBA00022989"/>
    </source>
</evidence>
<dbReference type="GO" id="GO:0022857">
    <property type="term" value="F:transmembrane transporter activity"/>
    <property type="evidence" value="ECO:0007669"/>
    <property type="project" value="InterPro"/>
</dbReference>
<evidence type="ECO:0000313" key="16">
    <source>
        <dbReference type="Proteomes" id="UP000231932"/>
    </source>
</evidence>
<reference evidence="14" key="2">
    <citation type="journal article" date="2018" name="Genome Announc.">
        <title>Complete Genome Sequence of Kyrpidia sp. Strain EA-1, a Thermophilic Knallgas Bacterium, Isolated from the Azores.</title>
        <authorList>
            <person name="Reiner J.E."/>
            <person name="Lapp C.J."/>
            <person name="Bunk B."/>
            <person name="Sproer C."/>
            <person name="Overmann J."/>
            <person name="Gescher J."/>
        </authorList>
    </citation>
    <scope>NUCLEOTIDE SEQUENCE</scope>
    <source>
        <strain evidence="14">EA-1</strain>
    </source>
</reference>
<keyword evidence="7 12" id="KW-0812">Transmembrane</keyword>
<dbReference type="Gene3D" id="1.10.3730.20">
    <property type="match status" value="1"/>
</dbReference>
<name>A0A2K8N9Z6_9BACL</name>
<keyword evidence="5" id="KW-0997">Cell inner membrane</keyword>
<feature type="transmembrane region" description="Helical" evidence="12">
    <location>
        <begin position="40"/>
        <end position="62"/>
    </location>
</feature>
<dbReference type="Proteomes" id="UP000502196">
    <property type="component" value="Chromosome"/>
</dbReference>
<evidence type="ECO:0000256" key="5">
    <source>
        <dbReference type="ARBA" id="ARBA00022519"/>
    </source>
</evidence>
<evidence type="ECO:0000256" key="6">
    <source>
        <dbReference type="ARBA" id="ARBA00022556"/>
    </source>
</evidence>
<dbReference type="RefSeq" id="WP_100668915.1">
    <property type="nucleotide sequence ID" value="NZ_CP024955.1"/>
</dbReference>
<keyword evidence="10" id="KW-0443">Lipid metabolism</keyword>
<protein>
    <recommendedName>
        <fullName evidence="13">EamA domain-containing protein</fullName>
    </recommendedName>
</protein>
<evidence type="ECO:0000256" key="1">
    <source>
        <dbReference type="ARBA" id="ARBA00004651"/>
    </source>
</evidence>
<proteinExistence type="inferred from homology"/>
<keyword evidence="9 12" id="KW-1133">Transmembrane helix</keyword>
<keyword evidence="6" id="KW-0441">Lipid A biosynthesis</keyword>
<dbReference type="PANTHER" id="PTHR30561">
    <property type="entry name" value="SMR FAMILY PROTON-DEPENDENT DRUG EFFLUX TRANSPORTER SUGE"/>
    <property type="match status" value="1"/>
</dbReference>
<evidence type="ECO:0000259" key="13">
    <source>
        <dbReference type="Pfam" id="PF00892"/>
    </source>
</evidence>
<dbReference type="AlphaFoldDB" id="A0A2K8N9Z6"/>
<evidence type="ECO:0000256" key="4">
    <source>
        <dbReference type="ARBA" id="ARBA00022516"/>
    </source>
</evidence>
<comment type="subcellular location">
    <subcellularLocation>
        <location evidence="1">Cell membrane</location>
        <topology evidence="1">Multi-pass membrane protein</topology>
    </subcellularLocation>
</comment>
<sequence length="114" mass="12309">MIYLLLLFNIVLLVAGQVCFKIGLGQVGGLHLNNVAETFFSPWILLGLLLYVAATVAWFAVLSRLSLSIAYPLQSLSYVLGVLAAAWIFHEAVSPVRWLGVLVILVGVALIAQS</sequence>
<dbReference type="GO" id="GO:0009103">
    <property type="term" value="P:lipopolysaccharide biosynthetic process"/>
    <property type="evidence" value="ECO:0007669"/>
    <property type="project" value="UniProtKB-KW"/>
</dbReference>
<evidence type="ECO:0000256" key="8">
    <source>
        <dbReference type="ARBA" id="ARBA00022985"/>
    </source>
</evidence>
<dbReference type="KEGG" id="kyr:CVV65_15530"/>
<dbReference type="OrthoDB" id="513492at2"/>
<reference evidence="16" key="1">
    <citation type="submission" date="2017-11" db="EMBL/GenBank/DDBJ databases">
        <title>Complete Genome Sequence of Kyrpidia sp. Strain EA-1, a thermophilic, hydrogen-oxidizing Bacterium, isolated from the Azores.</title>
        <authorList>
            <person name="Reiner J.E."/>
            <person name="Lapp C.J."/>
            <person name="Bunk B."/>
            <person name="Gescher J."/>
        </authorList>
    </citation>
    <scope>NUCLEOTIDE SEQUENCE [LARGE SCALE GENOMIC DNA]</scope>
    <source>
        <strain evidence="16">EA-1</strain>
    </source>
</reference>
<dbReference type="SUPFAM" id="SSF103481">
    <property type="entry name" value="Multidrug resistance efflux transporter EmrE"/>
    <property type="match status" value="1"/>
</dbReference>
<dbReference type="EMBL" id="LR792683">
    <property type="protein sequence ID" value="CAB3396158.1"/>
    <property type="molecule type" value="Genomic_DNA"/>
</dbReference>
<feature type="transmembrane region" description="Helical" evidence="12">
    <location>
        <begin position="95"/>
        <end position="112"/>
    </location>
</feature>
<organism evidence="14 16">
    <name type="scientific">Kyrpidia spormannii</name>
    <dbReference type="NCBI Taxonomy" id="2055160"/>
    <lineage>
        <taxon>Bacteria</taxon>
        <taxon>Bacillati</taxon>
        <taxon>Bacillota</taxon>
        <taxon>Bacilli</taxon>
        <taxon>Bacillales</taxon>
        <taxon>Alicyclobacillaceae</taxon>
        <taxon>Kyrpidia</taxon>
    </lineage>
</organism>
<comment type="similarity">
    <text evidence="2">Belongs to the EamA transporter family.</text>
</comment>
<dbReference type="Pfam" id="PF00892">
    <property type="entry name" value="EamA"/>
    <property type="match status" value="1"/>
</dbReference>
<dbReference type="EMBL" id="CP024955">
    <property type="protein sequence ID" value="ATY86166.1"/>
    <property type="molecule type" value="Genomic_DNA"/>
</dbReference>
<keyword evidence="3" id="KW-1003">Cell membrane</keyword>
<evidence type="ECO:0000256" key="12">
    <source>
        <dbReference type="SAM" id="Phobius"/>
    </source>
</evidence>
<feature type="transmembrane region" description="Helical" evidence="12">
    <location>
        <begin position="69"/>
        <end position="89"/>
    </location>
</feature>
<gene>
    <name evidence="15" type="ORF">COOX1_3404</name>
    <name evidence="14" type="ORF">CVV65_15530</name>
</gene>
<evidence type="ECO:0000256" key="2">
    <source>
        <dbReference type="ARBA" id="ARBA00007362"/>
    </source>
</evidence>
<dbReference type="GO" id="GO:0005886">
    <property type="term" value="C:plasma membrane"/>
    <property type="evidence" value="ECO:0007669"/>
    <property type="project" value="UniProtKB-SubCell"/>
</dbReference>